<dbReference type="SMART" id="SM00360">
    <property type="entry name" value="RRM"/>
    <property type="match status" value="1"/>
</dbReference>
<feature type="compositionally biased region" description="Polar residues" evidence="3">
    <location>
        <begin position="527"/>
        <end position="539"/>
    </location>
</feature>
<name>A0A6A3AR00_HIBSY</name>
<comment type="similarity">
    <text evidence="2">Belongs to the PPP phosphatase family.</text>
</comment>
<dbReference type="PROSITE" id="PS00125">
    <property type="entry name" value="SER_THR_PHOSPHATASE"/>
    <property type="match status" value="1"/>
</dbReference>
<feature type="domain" description="RRM" evidence="4">
    <location>
        <begin position="604"/>
        <end position="681"/>
    </location>
</feature>
<dbReference type="Pfam" id="PF00076">
    <property type="entry name" value="RRM_1"/>
    <property type="match status" value="1"/>
</dbReference>
<dbReference type="InterPro" id="IPR015915">
    <property type="entry name" value="Kelch-typ_b-propeller"/>
</dbReference>
<keyword evidence="2" id="KW-0378">Hydrolase</keyword>
<accession>A0A6A3AR00</accession>
<dbReference type="InterPro" id="IPR004843">
    <property type="entry name" value="Calcineurin-like_PHP"/>
</dbReference>
<feature type="region of interest" description="Disordered" evidence="3">
    <location>
        <begin position="1020"/>
        <end position="1043"/>
    </location>
</feature>
<dbReference type="InterPro" id="IPR029052">
    <property type="entry name" value="Metallo-depent_PP-like"/>
</dbReference>
<dbReference type="Proteomes" id="UP000436088">
    <property type="component" value="Unassembled WGS sequence"/>
</dbReference>
<dbReference type="InterPro" id="IPR035979">
    <property type="entry name" value="RBD_domain_sf"/>
</dbReference>
<dbReference type="PANTHER" id="PTHR46422:SF4">
    <property type="entry name" value="SERINE_THREONINE-PROTEIN PHOSPHATASE BSL3"/>
    <property type="match status" value="1"/>
</dbReference>
<feature type="region of interest" description="Disordered" evidence="3">
    <location>
        <begin position="511"/>
        <end position="539"/>
    </location>
</feature>
<evidence type="ECO:0000256" key="3">
    <source>
        <dbReference type="SAM" id="MobiDB-lite"/>
    </source>
</evidence>
<dbReference type="Pfam" id="PF05687">
    <property type="entry name" value="BES1_N"/>
    <property type="match status" value="1"/>
</dbReference>
<keyword evidence="1" id="KW-0694">RNA-binding</keyword>
<dbReference type="SMART" id="SM00156">
    <property type="entry name" value="PP2Ac"/>
    <property type="match status" value="1"/>
</dbReference>
<dbReference type="SUPFAM" id="SSF117281">
    <property type="entry name" value="Kelch motif"/>
    <property type="match status" value="1"/>
</dbReference>
<dbReference type="PROSITE" id="PS50102">
    <property type="entry name" value="RRM"/>
    <property type="match status" value="1"/>
</dbReference>
<sequence length="1493" mass="163181">MEGVTPSNTCQNPIKDAPEDLRFSPWHQLGRKARLMISAVHPRVQGAFGQLRFTAKGNGCGFVDGVRDRPRSEPRQSFSVFAAHGEGGIATKPSTREPGFTIGIRRICALFDATGCIYPTCYSRTAADAGGWAKVGTNLFGGTPGYIGPRLILFGGATALEGNSAASGTPSSAGSAGIRLAGATADVDCYDVLTNKWSRITPFGEPPTPRAAHVATAVGNMVVIQGGIGPAGLSAEDLHVLDLTQQRPRWHRVVVQGPGPGPRYGHVMALVGQRYLMAIGGNDGKRPLADVWALDTAAKPYEWRKLEPEGEVYWFGEILPYPSCLFFQLILFPTSQFYPSGSVKSYTILQAVCFSSKSSFPDLSMEPLRSSKHRRTSGLAATTAAGAASVNSISTFSGPDNAINFSFSGKEKRERESEKERTKLRRRNRRAFTRRMLAGLRQFGNFHLSERSNMNDVLAALAREAGWTVEADGTTFRQSPSPQKHQNSRVFSARLGDSPLSTGRLKNCSAKATSDYHPSVGRIDDNGLSSSQGGKQKLGTNSVVQTTPTLPIADIVQDGTKESFMKGYSYEKFSEVTRRRKNEFQNWSKDGHPRIGNGIRNGCFTIFIENLPEMIHWKRLGFIFGTYGHVIDAFIPKKRNSKGVRFGFIRYATIEEARRAISKMNGSRIDGSKVGVSYAKFKPRHSYWRKSSLGVLRKSGIEDDSRRNHYKVEGVIDEEKLQVLSNCLVGRCKDFVKIGHLARQMQAKGLTGFTLMRAAGNAILMIFEDNASLRSVKNNKSNILAEWFSIVEAWSESLVMECRRVWLVCEGVPFHAWNWDTFKNIVDKWGLLLAIDESCQSPSSFDRAKIQVLIKADARIDAMVELKVGDNFFKVMVHEIEPSFKPNSWAPEEYEYATASARSDGLLLLCGGRDANSVPLASAYGLAKHRDGRWEWAIAPGVSPSPRYQHAAVFVNARLHVSGGALGGGRMVEDSSSVAGVLLDDLLVAEDMAAAETTTAASHAAAAAAAFDEHAGQLPGKYGFGGEREKQTTPEAAPDGAVVLGTPVAPPVNGDMYTDISTENVAHQGSSATLAAAKARQVNGEVELPDRDRGAEATPSGKQMSTLIKMPDSAGSNDVAPTGVRLHHRAVVVAAETGGALGGMVRQLSIDQFENEGRRVGYGTPESATAARTLLDRQMPINSVPKKVIAHLLKPRGWKPPVRRQFFLDCNEIADLCESAERIFAAEPTVLQLKAPIKIFGDLHGQFGDVEYPHNVHLIRGNHEAADINALFGFRIECIERMGERDGIWAWHRINRLFNWLPLAALIEKKIICMHGGIGQSINHVEQIENLQRPITMEAGSIVLMDLLWSDPTENDSVEGLRPNARGPGLVTFGPDRVMEFCNNNDLQLIVRAHECVMDGFERFAQGHLITLFSATNYCGTANNAGAILVLGRDLVVVPKLIHPLPPAMSSPEASPERHIEDTWMQELNANRPPTPTRGRPPVANDRGSLAWI</sequence>
<dbReference type="Pfam" id="PF24681">
    <property type="entry name" value="Kelch_KLHDC2_KLHL20_DRC7"/>
    <property type="match status" value="1"/>
</dbReference>
<feature type="region of interest" description="Disordered" evidence="3">
    <location>
        <begin position="1082"/>
        <end position="1116"/>
    </location>
</feature>
<comment type="caution">
    <text evidence="5">The sequence shown here is derived from an EMBL/GenBank/DDBJ whole genome shotgun (WGS) entry which is preliminary data.</text>
</comment>
<dbReference type="Gene3D" id="3.60.21.10">
    <property type="match status" value="2"/>
</dbReference>
<protein>
    <recommendedName>
        <fullName evidence="2">Serine/threonine-protein phosphatase</fullName>
        <ecNumber evidence="2">3.1.3.16</ecNumber>
    </recommendedName>
</protein>
<evidence type="ECO:0000256" key="1">
    <source>
        <dbReference type="PROSITE-ProRule" id="PRU00176"/>
    </source>
</evidence>
<dbReference type="GO" id="GO:0003723">
    <property type="term" value="F:RNA binding"/>
    <property type="evidence" value="ECO:0007669"/>
    <property type="project" value="UniProtKB-UniRule"/>
</dbReference>
<dbReference type="InterPro" id="IPR006186">
    <property type="entry name" value="Ser/Thr-sp_prot-phosphatase"/>
</dbReference>
<dbReference type="GO" id="GO:0006355">
    <property type="term" value="P:regulation of DNA-templated transcription"/>
    <property type="evidence" value="ECO:0007669"/>
    <property type="project" value="UniProtKB-ARBA"/>
</dbReference>
<reference evidence="5" key="1">
    <citation type="submission" date="2019-09" db="EMBL/GenBank/DDBJ databases">
        <title>Draft genome information of white flower Hibiscus syriacus.</title>
        <authorList>
            <person name="Kim Y.-M."/>
        </authorList>
    </citation>
    <scope>NUCLEOTIDE SEQUENCE [LARGE SCALE GENOMIC DNA]</scope>
    <source>
        <strain evidence="5">YM2019G1</strain>
    </source>
</reference>
<dbReference type="Pfam" id="PF00149">
    <property type="entry name" value="Metallophos"/>
    <property type="match status" value="1"/>
</dbReference>
<dbReference type="PANTHER" id="PTHR46422">
    <property type="entry name" value="SERINE/THREONINE-PROTEIN PHOSPHATASE BSL3"/>
    <property type="match status" value="1"/>
</dbReference>
<dbReference type="SUPFAM" id="SSF56300">
    <property type="entry name" value="Metallo-dependent phosphatases"/>
    <property type="match status" value="1"/>
</dbReference>
<gene>
    <name evidence="5" type="ORF">F3Y22_tig00110418pilonHSYRG00260</name>
</gene>
<dbReference type="CDD" id="cd00590">
    <property type="entry name" value="RRM_SF"/>
    <property type="match status" value="1"/>
</dbReference>
<dbReference type="EC" id="3.1.3.16" evidence="2"/>
<evidence type="ECO:0000259" key="4">
    <source>
        <dbReference type="PROSITE" id="PS50102"/>
    </source>
</evidence>
<comment type="catalytic activity">
    <reaction evidence="2">
        <text>O-phospho-L-threonyl-[protein] + H2O = L-threonyl-[protein] + phosphate</text>
        <dbReference type="Rhea" id="RHEA:47004"/>
        <dbReference type="Rhea" id="RHEA-COMP:11060"/>
        <dbReference type="Rhea" id="RHEA-COMP:11605"/>
        <dbReference type="ChEBI" id="CHEBI:15377"/>
        <dbReference type="ChEBI" id="CHEBI:30013"/>
        <dbReference type="ChEBI" id="CHEBI:43474"/>
        <dbReference type="ChEBI" id="CHEBI:61977"/>
        <dbReference type="EC" id="3.1.3.16"/>
    </reaction>
</comment>
<proteinExistence type="inferred from homology"/>
<dbReference type="SUPFAM" id="SSF54928">
    <property type="entry name" value="RNA-binding domain, RBD"/>
    <property type="match status" value="1"/>
</dbReference>
<dbReference type="Gene3D" id="3.30.70.330">
    <property type="match status" value="1"/>
</dbReference>
<feature type="region of interest" description="Disordered" evidence="3">
    <location>
        <begin position="1470"/>
        <end position="1493"/>
    </location>
</feature>
<organism evidence="5 6">
    <name type="scientific">Hibiscus syriacus</name>
    <name type="common">Rose of Sharon</name>
    <dbReference type="NCBI Taxonomy" id="106335"/>
    <lineage>
        <taxon>Eukaryota</taxon>
        <taxon>Viridiplantae</taxon>
        <taxon>Streptophyta</taxon>
        <taxon>Embryophyta</taxon>
        <taxon>Tracheophyta</taxon>
        <taxon>Spermatophyta</taxon>
        <taxon>Magnoliopsida</taxon>
        <taxon>eudicotyledons</taxon>
        <taxon>Gunneridae</taxon>
        <taxon>Pentapetalae</taxon>
        <taxon>rosids</taxon>
        <taxon>malvids</taxon>
        <taxon>Malvales</taxon>
        <taxon>Malvaceae</taxon>
        <taxon>Malvoideae</taxon>
        <taxon>Hibiscus</taxon>
    </lineage>
</organism>
<dbReference type="GO" id="GO:0004722">
    <property type="term" value="F:protein serine/threonine phosphatase activity"/>
    <property type="evidence" value="ECO:0007669"/>
    <property type="project" value="UniProtKB-EC"/>
</dbReference>
<dbReference type="EMBL" id="VEPZ02000979">
    <property type="protein sequence ID" value="KAE8705777.1"/>
    <property type="molecule type" value="Genomic_DNA"/>
</dbReference>
<dbReference type="InterPro" id="IPR000504">
    <property type="entry name" value="RRM_dom"/>
</dbReference>
<keyword evidence="6" id="KW-1185">Reference proteome</keyword>
<dbReference type="SUPFAM" id="SSF50965">
    <property type="entry name" value="Galactose oxidase, central domain"/>
    <property type="match status" value="1"/>
</dbReference>
<evidence type="ECO:0000256" key="2">
    <source>
        <dbReference type="RuleBase" id="RU004273"/>
    </source>
</evidence>
<dbReference type="PRINTS" id="PR00114">
    <property type="entry name" value="STPHPHTASE"/>
</dbReference>
<evidence type="ECO:0000313" key="5">
    <source>
        <dbReference type="EMBL" id="KAE8705777.1"/>
    </source>
</evidence>
<dbReference type="Gene3D" id="2.120.10.80">
    <property type="entry name" value="Kelch-type beta propeller"/>
    <property type="match status" value="2"/>
</dbReference>
<dbReference type="InterPro" id="IPR012677">
    <property type="entry name" value="Nucleotide-bd_a/b_plait_sf"/>
</dbReference>
<evidence type="ECO:0000313" key="6">
    <source>
        <dbReference type="Proteomes" id="UP000436088"/>
    </source>
</evidence>
<dbReference type="InterPro" id="IPR011043">
    <property type="entry name" value="Gal_Oxase/kelch_b-propeller"/>
</dbReference>
<dbReference type="InterPro" id="IPR008540">
    <property type="entry name" value="BES1_N"/>
</dbReference>